<keyword evidence="8" id="KW-0238">DNA-binding</keyword>
<dbReference type="GO" id="GO:0003700">
    <property type="term" value="F:DNA-binding transcription factor activity"/>
    <property type="evidence" value="ECO:0007669"/>
    <property type="project" value="InterPro"/>
</dbReference>
<keyword evidence="9" id="KW-0804">Transcription</keyword>
<gene>
    <name evidence="13" type="ORF">COB67_11780</name>
</gene>
<evidence type="ECO:0000256" key="3">
    <source>
        <dbReference type="ARBA" id="ARBA00009437"/>
    </source>
</evidence>
<evidence type="ECO:0000256" key="11">
    <source>
        <dbReference type="ARBA" id="ARBA00055251"/>
    </source>
</evidence>
<dbReference type="SUPFAM" id="SSF53686">
    <property type="entry name" value="Tryptophan synthase beta subunit-like PLP-dependent enzymes"/>
    <property type="match status" value="1"/>
</dbReference>
<evidence type="ECO:0000313" key="13">
    <source>
        <dbReference type="EMBL" id="PCI24288.1"/>
    </source>
</evidence>
<evidence type="ECO:0000256" key="5">
    <source>
        <dbReference type="ARBA" id="ARBA00022490"/>
    </source>
</evidence>
<dbReference type="PROSITE" id="PS50931">
    <property type="entry name" value="HTH_LYSR"/>
    <property type="match status" value="1"/>
</dbReference>
<dbReference type="GO" id="GO:0003677">
    <property type="term" value="F:DNA binding"/>
    <property type="evidence" value="ECO:0007669"/>
    <property type="project" value="UniProtKB-KW"/>
</dbReference>
<comment type="cofactor">
    <cofactor evidence="1">
        <name>pyridoxal 5'-phosphate</name>
        <dbReference type="ChEBI" id="CHEBI:597326"/>
    </cofactor>
</comment>
<accession>A0A2A4SSQ8</accession>
<dbReference type="InterPro" id="IPR001926">
    <property type="entry name" value="TrpB-like_PALP"/>
</dbReference>
<evidence type="ECO:0000313" key="14">
    <source>
        <dbReference type="Proteomes" id="UP000218113"/>
    </source>
</evidence>
<evidence type="ECO:0000256" key="4">
    <source>
        <dbReference type="ARBA" id="ARBA00012085"/>
    </source>
</evidence>
<evidence type="ECO:0000256" key="7">
    <source>
        <dbReference type="ARBA" id="ARBA00023015"/>
    </source>
</evidence>
<keyword evidence="5" id="KW-0963">Cytoplasm</keyword>
<dbReference type="InterPro" id="IPR036390">
    <property type="entry name" value="WH_DNA-bd_sf"/>
</dbReference>
<evidence type="ECO:0000256" key="9">
    <source>
        <dbReference type="ARBA" id="ARBA00023163"/>
    </source>
</evidence>
<comment type="subcellular location">
    <subcellularLocation>
        <location evidence="2">Cytoplasm</location>
    </subcellularLocation>
</comment>
<sequence length="461" mass="52484">MLPSLTGFYTFACAAKYLSFTKAAQELNVTQGAISQQIRHLEDDLGLKLFHRKTRKLTLTKEGKRLAEVVQYSMRSLISTIEEVKTGGSLKREIDPNFSVHEQDLHRGWVEEAIKVIDAEYYRCSDTNLLKLNLPTFPGIHLYFKDESTYPTGSFKHRLARSLFSNALCNGWIQQGTTIVEASFGSTAIAEAYFAQLLGLPFIAVLPSSISQRKLEKIKFYGGKYHLVDDSRPIRIVAQELAEKHQGHFMDQYLYAERAVGWRTDQNLAASIYEQMQKELYPLPKWIVVGVGTGGTSSLIGRYNRFRQMPTKLCAVDPENSVYFDYYQTGNRNLISHSRSRVEGIGAPRVEPSFIPGVIDRMMRIPDAATFASLHYLEKVLGHKCGGSTGSNFYGTLQLIREMRDNQETGSIVTLIPDSGDNYLDTYYNPEWLQANDYPVEQYYQQIETFFTTGRWIDLEK</sequence>
<dbReference type="Gene3D" id="3.40.50.1100">
    <property type="match status" value="2"/>
</dbReference>
<organism evidence="13 14">
    <name type="scientific">SAR324 cluster bacterium</name>
    <dbReference type="NCBI Taxonomy" id="2024889"/>
    <lineage>
        <taxon>Bacteria</taxon>
        <taxon>Deltaproteobacteria</taxon>
        <taxon>SAR324 cluster</taxon>
    </lineage>
</organism>
<comment type="caution">
    <text evidence="13">The sequence shown here is derived from an EMBL/GenBank/DDBJ whole genome shotgun (WGS) entry which is preliminary data.</text>
</comment>
<evidence type="ECO:0000256" key="6">
    <source>
        <dbReference type="ARBA" id="ARBA00022898"/>
    </source>
</evidence>
<dbReference type="InterPro" id="IPR050214">
    <property type="entry name" value="Cys_Synth/Cystath_Beta-Synth"/>
</dbReference>
<evidence type="ECO:0000256" key="8">
    <source>
        <dbReference type="ARBA" id="ARBA00023125"/>
    </source>
</evidence>
<feature type="domain" description="HTH lysR-type" evidence="12">
    <location>
        <begin position="3"/>
        <end position="60"/>
    </location>
</feature>
<reference evidence="14" key="1">
    <citation type="submission" date="2017-08" db="EMBL/GenBank/DDBJ databases">
        <title>A dynamic microbial community with high functional redundancy inhabits the cold, oxic subseafloor aquifer.</title>
        <authorList>
            <person name="Tully B.J."/>
            <person name="Wheat C.G."/>
            <person name="Glazer B.T."/>
            <person name="Huber J.A."/>
        </authorList>
    </citation>
    <scope>NUCLEOTIDE SEQUENCE [LARGE SCALE GENOMIC DNA]</scope>
</reference>
<evidence type="ECO:0000256" key="2">
    <source>
        <dbReference type="ARBA" id="ARBA00004496"/>
    </source>
</evidence>
<dbReference type="Pfam" id="PF00126">
    <property type="entry name" value="HTH_1"/>
    <property type="match status" value="1"/>
</dbReference>
<dbReference type="FunFam" id="1.10.10.10:FF:000001">
    <property type="entry name" value="LysR family transcriptional regulator"/>
    <property type="match status" value="1"/>
</dbReference>
<dbReference type="AlphaFoldDB" id="A0A2A4SSQ8"/>
<keyword evidence="6" id="KW-0663">Pyridoxal phosphate</keyword>
<proteinExistence type="inferred from homology"/>
<evidence type="ECO:0000259" key="12">
    <source>
        <dbReference type="PROSITE" id="PS50931"/>
    </source>
</evidence>
<dbReference type="Proteomes" id="UP000218113">
    <property type="component" value="Unassembled WGS sequence"/>
</dbReference>
<comment type="function">
    <text evidence="11">A cysteine desulfhydrase that generates hydrogen sulfide, H(2)S. The H(2)S produced by this enzyme stimulates respiration in M.tuberculosis, mediated primarily via cytochrome bd with a lesser contribution from cytochrome bc1/aa3. H(2)S modulates the balance between respiration and glycolysis, and also contributes to redox homeostasis. Probably eliminates toxic levels of Cys (which can induce oxidative stress).</text>
</comment>
<evidence type="ECO:0000256" key="10">
    <source>
        <dbReference type="ARBA" id="ARBA00023239"/>
    </source>
</evidence>
<keyword evidence="7" id="KW-0805">Transcription regulation</keyword>
<dbReference type="SUPFAM" id="SSF46785">
    <property type="entry name" value="Winged helix' DNA-binding domain"/>
    <property type="match status" value="1"/>
</dbReference>
<dbReference type="EC" id="4.4.1.1" evidence="4"/>
<evidence type="ECO:0000256" key="1">
    <source>
        <dbReference type="ARBA" id="ARBA00001933"/>
    </source>
</evidence>
<dbReference type="Gene3D" id="1.10.10.10">
    <property type="entry name" value="Winged helix-like DNA-binding domain superfamily/Winged helix DNA-binding domain"/>
    <property type="match status" value="1"/>
</dbReference>
<dbReference type="GO" id="GO:0016829">
    <property type="term" value="F:lyase activity"/>
    <property type="evidence" value="ECO:0007669"/>
    <property type="project" value="UniProtKB-KW"/>
</dbReference>
<dbReference type="FunFam" id="3.40.50.1100:FF:000015">
    <property type="entry name" value="Cysteine synthase B"/>
    <property type="match status" value="1"/>
</dbReference>
<protein>
    <recommendedName>
        <fullName evidence="4">cystathionine gamma-lyase</fullName>
        <ecNumber evidence="4">4.4.1.1</ecNumber>
    </recommendedName>
</protein>
<dbReference type="PRINTS" id="PR00039">
    <property type="entry name" value="HTHLYSR"/>
</dbReference>
<dbReference type="GO" id="GO:1901605">
    <property type="term" value="P:alpha-amino acid metabolic process"/>
    <property type="evidence" value="ECO:0007669"/>
    <property type="project" value="UniProtKB-ARBA"/>
</dbReference>
<keyword evidence="10" id="KW-0456">Lyase</keyword>
<name>A0A2A4SSQ8_9DELT</name>
<dbReference type="PANTHER" id="PTHR10314">
    <property type="entry name" value="CYSTATHIONINE BETA-SYNTHASE"/>
    <property type="match status" value="1"/>
</dbReference>
<dbReference type="InterPro" id="IPR036052">
    <property type="entry name" value="TrpB-like_PALP_sf"/>
</dbReference>
<dbReference type="InterPro" id="IPR000847">
    <property type="entry name" value="LysR_HTH_N"/>
</dbReference>
<dbReference type="InterPro" id="IPR036388">
    <property type="entry name" value="WH-like_DNA-bd_sf"/>
</dbReference>
<dbReference type="EMBL" id="NVSR01000125">
    <property type="protein sequence ID" value="PCI24288.1"/>
    <property type="molecule type" value="Genomic_DNA"/>
</dbReference>
<dbReference type="Pfam" id="PF00291">
    <property type="entry name" value="PALP"/>
    <property type="match status" value="1"/>
</dbReference>
<dbReference type="GO" id="GO:0005737">
    <property type="term" value="C:cytoplasm"/>
    <property type="evidence" value="ECO:0007669"/>
    <property type="project" value="UniProtKB-SubCell"/>
</dbReference>
<comment type="similarity">
    <text evidence="3">Belongs to the LysR transcriptional regulatory family.</text>
</comment>